<proteinExistence type="predicted"/>
<organism evidence="1 2">
    <name type="scientific">Serinibacter arcticus</name>
    <dbReference type="NCBI Taxonomy" id="1655435"/>
    <lineage>
        <taxon>Bacteria</taxon>
        <taxon>Bacillati</taxon>
        <taxon>Actinomycetota</taxon>
        <taxon>Actinomycetes</taxon>
        <taxon>Micrococcales</taxon>
        <taxon>Beutenbergiaceae</taxon>
        <taxon>Serinibacter</taxon>
    </lineage>
</organism>
<dbReference type="AlphaFoldDB" id="A0A4Z1EAJ6"/>
<keyword evidence="2" id="KW-1185">Reference proteome</keyword>
<evidence type="ECO:0000313" key="2">
    <source>
        <dbReference type="Proteomes" id="UP000297318"/>
    </source>
</evidence>
<dbReference type="Proteomes" id="UP000297318">
    <property type="component" value="Unassembled WGS sequence"/>
</dbReference>
<name>A0A4Z1EAJ6_9MICO</name>
<sequence>MWGRQARPSHLKAPVGDVIRRRCAPRALFADGSTPVRLTRTGLRSTPWRRRWFPAGCQPP</sequence>
<protein>
    <submittedName>
        <fullName evidence="1">Uncharacterized protein</fullName>
    </submittedName>
</protein>
<reference evidence="1 2" key="1">
    <citation type="submission" date="2018-11" db="EMBL/GenBank/DDBJ databases">
        <title>Complete genome sequencing of the Actinobacteria Serinibacter sp. K3-2.</title>
        <authorList>
            <person name="Rakitin A.L."/>
            <person name="Beletsky A.V."/>
            <person name="Mardanov A.V."/>
            <person name="Ravin N.V."/>
            <person name="Gromova A.S."/>
            <person name="Filippova S.N."/>
            <person name="Gal'Chenko V.F."/>
        </authorList>
    </citation>
    <scope>NUCLEOTIDE SEQUENCE [LARGE SCALE GENOMIC DNA]</scope>
    <source>
        <strain evidence="1 2">K3-2</strain>
    </source>
</reference>
<gene>
    <name evidence="1" type="ORF">SERN_0679</name>
</gene>
<dbReference type="EMBL" id="RHPJ01000001">
    <property type="protein sequence ID" value="TGO06487.1"/>
    <property type="molecule type" value="Genomic_DNA"/>
</dbReference>
<accession>A0A4Z1EAJ6</accession>
<comment type="caution">
    <text evidence="1">The sequence shown here is derived from an EMBL/GenBank/DDBJ whole genome shotgun (WGS) entry which is preliminary data.</text>
</comment>
<evidence type="ECO:0000313" key="1">
    <source>
        <dbReference type="EMBL" id="TGO06487.1"/>
    </source>
</evidence>